<dbReference type="GO" id="GO:0031901">
    <property type="term" value="C:early endosome membrane"/>
    <property type="evidence" value="ECO:0007669"/>
    <property type="project" value="UniProtKB-SubCell"/>
</dbReference>
<dbReference type="InterPro" id="IPR036871">
    <property type="entry name" value="PX_dom_sf"/>
</dbReference>
<evidence type="ECO:0000313" key="9">
    <source>
        <dbReference type="EMBL" id="AFP04236.1"/>
    </source>
</evidence>
<dbReference type="AlphaFoldDB" id="V9KYA7"/>
<dbReference type="RefSeq" id="XP_042197818.1">
    <property type="nucleotide sequence ID" value="XM_042341884.1"/>
</dbReference>
<dbReference type="GeneTree" id="ENSGT00530000063759"/>
<dbReference type="Gene3D" id="3.30.1520.10">
    <property type="entry name" value="Phox-like domain"/>
    <property type="match status" value="1"/>
</dbReference>
<dbReference type="Pfam" id="PF00787">
    <property type="entry name" value="PX"/>
    <property type="match status" value="1"/>
</dbReference>
<name>V9KYA7_CALMI</name>
<feature type="domain" description="PX" evidence="8">
    <location>
        <begin position="124"/>
        <end position="241"/>
    </location>
</feature>
<evidence type="ECO:0000256" key="6">
    <source>
        <dbReference type="ARBA" id="ARBA00023136"/>
    </source>
</evidence>
<dbReference type="Gene3D" id="1.25.40.10">
    <property type="entry name" value="Tetratricopeptide repeat domain"/>
    <property type="match status" value="1"/>
</dbReference>
<dbReference type="CTD" id="90203"/>
<dbReference type="InterPro" id="IPR001683">
    <property type="entry name" value="PX_dom"/>
</dbReference>
<protein>
    <submittedName>
        <fullName evidence="9 10">Sorting nexin family member 21</fullName>
    </submittedName>
</protein>
<dbReference type="InterPro" id="IPR039937">
    <property type="entry name" value="SNX20/SNX21"/>
</dbReference>
<reference evidence="9 11" key="3">
    <citation type="journal article" date="2014" name="Nature">
        <title>Elephant shark genome provides unique insights into gnathostome evolution.</title>
        <authorList>
            <consortium name="International Elephant Shark Genome Sequencing Consortium"/>
            <person name="Venkatesh B."/>
            <person name="Lee A.P."/>
            <person name="Ravi V."/>
            <person name="Maurya A.K."/>
            <person name="Lian M.M."/>
            <person name="Swann J.B."/>
            <person name="Ohta Y."/>
            <person name="Flajnik M.F."/>
            <person name="Sutoh Y."/>
            <person name="Kasahara M."/>
            <person name="Hoon S."/>
            <person name="Gangu V."/>
            <person name="Roy S.W."/>
            <person name="Irimia M."/>
            <person name="Korzh V."/>
            <person name="Kondrychyn I."/>
            <person name="Lim Z.W."/>
            <person name="Tay B.H."/>
            <person name="Tohari S."/>
            <person name="Kong K.W."/>
            <person name="Ho S."/>
            <person name="Lorente-Galdos B."/>
            <person name="Quilez J."/>
            <person name="Marques-Bonet T."/>
            <person name="Raney B.J."/>
            <person name="Ingham P.W."/>
            <person name="Tay A."/>
            <person name="Hillier L.W."/>
            <person name="Minx P."/>
            <person name="Boehm T."/>
            <person name="Wilson R.K."/>
            <person name="Brenner S."/>
            <person name="Warren W.C."/>
        </authorList>
    </citation>
    <scope>NUCLEOTIDE SEQUENCE</scope>
    <source>
        <tissue evidence="9">Intestine</tissue>
    </source>
</reference>
<dbReference type="KEGG" id="cmk:103191237"/>
<keyword evidence="5" id="KW-0446">Lipid-binding</keyword>
<dbReference type="SUPFAM" id="SSF48452">
    <property type="entry name" value="TPR-like"/>
    <property type="match status" value="1"/>
</dbReference>
<reference evidence="10" key="4">
    <citation type="submission" date="2025-05" db="UniProtKB">
        <authorList>
            <consortium name="Ensembl"/>
        </authorList>
    </citation>
    <scope>IDENTIFICATION</scope>
</reference>
<dbReference type="SUPFAM" id="SSF64268">
    <property type="entry name" value="PX domain"/>
    <property type="match status" value="1"/>
</dbReference>
<sequence length="367" mass="42171">MASKILHRFRRKVRKENVTEETAQDFPEGSELEDDTEGLSSRLSGTLSFDDADTVAEEGTQPDAVDSDPDFLQSWESDGVENVVELFGCFAFAEKPLSAPHQYSLLTNQLQENWKKTKGKLIVEKLMFEVTSANVVQDSSSKYVAYTINVIKSGMFDTDKALIVRRYTDFAKLNETLNKHFREEMDNIVFPRKKIRKNFTHETIAKRSRSFEQYLQHIHSIGDIRKSKVFLEFFYLRDLKAGQGLLRAGMNEDAIHTLLNALHLQEKLASRDMEHLVFTLSALSVCYQELDRLEEAQAYCERAVQILENQDKHALLVPLLQSNIRLSWKIAKDKRQCEAKLQQLQDAGTDVLNQPSLKEHLIKDLLE</sequence>
<proteinExistence type="evidence at transcript level"/>
<evidence type="ECO:0000313" key="11">
    <source>
        <dbReference type="Proteomes" id="UP000314986"/>
    </source>
</evidence>
<evidence type="ECO:0000256" key="5">
    <source>
        <dbReference type="ARBA" id="ARBA00023121"/>
    </source>
</evidence>
<evidence type="ECO:0000313" key="10">
    <source>
        <dbReference type="Ensembl" id="ENSCMIP00000033419.1"/>
    </source>
</evidence>
<evidence type="ECO:0000259" key="8">
    <source>
        <dbReference type="PROSITE" id="PS50195"/>
    </source>
</evidence>
<gene>
    <name evidence="10" type="primary">snx21</name>
</gene>
<reference evidence="11" key="2">
    <citation type="journal article" date="2007" name="PLoS Biol.">
        <title>Survey sequencing and comparative analysis of the elephant shark (Callorhinchus milii) genome.</title>
        <authorList>
            <person name="Venkatesh B."/>
            <person name="Kirkness E.F."/>
            <person name="Loh Y.H."/>
            <person name="Halpern A.L."/>
            <person name="Lee A.P."/>
            <person name="Johnson J."/>
            <person name="Dandona N."/>
            <person name="Viswanathan L.D."/>
            <person name="Tay A."/>
            <person name="Venter J.C."/>
            <person name="Strausberg R.L."/>
            <person name="Brenner S."/>
        </authorList>
    </citation>
    <scope>NUCLEOTIDE SEQUENCE [LARGE SCALE GENOMIC DNA]</scope>
</reference>
<dbReference type="OrthoDB" id="5975050at2759"/>
<dbReference type="EMBL" id="JW871718">
    <property type="protein sequence ID" value="AFP04236.1"/>
    <property type="molecule type" value="mRNA"/>
</dbReference>
<dbReference type="SMART" id="SM00312">
    <property type="entry name" value="PX"/>
    <property type="match status" value="1"/>
</dbReference>
<dbReference type="InterPro" id="IPR011990">
    <property type="entry name" value="TPR-like_helical_dom_sf"/>
</dbReference>
<dbReference type="RefSeq" id="XP_042197819.1">
    <property type="nucleotide sequence ID" value="XM_042341885.1"/>
</dbReference>
<evidence type="ECO:0000256" key="7">
    <source>
        <dbReference type="SAM" id="MobiDB-lite"/>
    </source>
</evidence>
<evidence type="ECO:0000256" key="3">
    <source>
        <dbReference type="ARBA" id="ARBA00022753"/>
    </source>
</evidence>
<feature type="region of interest" description="Disordered" evidence="7">
    <location>
        <begin position="15"/>
        <end position="46"/>
    </location>
</feature>
<comment type="subcellular location">
    <subcellularLocation>
        <location evidence="1">Early endosome membrane</location>
        <topology evidence="1">Peripheral membrane protein</topology>
        <orientation evidence="1">Cytoplasmic side</orientation>
    </subcellularLocation>
</comment>
<keyword evidence="2" id="KW-0813">Transport</keyword>
<keyword evidence="11" id="KW-1185">Reference proteome</keyword>
<organism evidence="9">
    <name type="scientific">Callorhinchus milii</name>
    <name type="common">Ghost shark</name>
    <dbReference type="NCBI Taxonomy" id="7868"/>
    <lineage>
        <taxon>Eukaryota</taxon>
        <taxon>Metazoa</taxon>
        <taxon>Chordata</taxon>
        <taxon>Craniata</taxon>
        <taxon>Vertebrata</taxon>
        <taxon>Chondrichthyes</taxon>
        <taxon>Holocephali</taxon>
        <taxon>Chimaeriformes</taxon>
        <taxon>Callorhinchidae</taxon>
        <taxon>Callorhinchus</taxon>
    </lineage>
</organism>
<keyword evidence="3" id="KW-0967">Endosome</keyword>
<reference evidence="11" key="1">
    <citation type="journal article" date="2006" name="Science">
        <title>Ancient noncoding elements conserved in the human genome.</title>
        <authorList>
            <person name="Venkatesh B."/>
            <person name="Kirkness E.F."/>
            <person name="Loh Y.H."/>
            <person name="Halpern A.L."/>
            <person name="Lee A.P."/>
            <person name="Johnson J."/>
            <person name="Dandona N."/>
            <person name="Viswanathan L.D."/>
            <person name="Tay A."/>
            <person name="Venter J.C."/>
            <person name="Strausberg R.L."/>
            <person name="Brenner S."/>
        </authorList>
    </citation>
    <scope>NUCLEOTIDE SEQUENCE [LARGE SCALE GENOMIC DNA]</scope>
</reference>
<evidence type="ECO:0000256" key="2">
    <source>
        <dbReference type="ARBA" id="ARBA00022448"/>
    </source>
</evidence>
<dbReference type="OMA" id="DQMERVC"/>
<dbReference type="PANTHER" id="PTHR20939:SF10">
    <property type="entry name" value="SORTING NEXIN-21"/>
    <property type="match status" value="1"/>
</dbReference>
<dbReference type="GO" id="GO:1901981">
    <property type="term" value="F:phosphatidylinositol phosphate binding"/>
    <property type="evidence" value="ECO:0007669"/>
    <property type="project" value="TreeGrafter"/>
</dbReference>
<dbReference type="GO" id="GO:0015031">
    <property type="term" value="P:protein transport"/>
    <property type="evidence" value="ECO:0007669"/>
    <property type="project" value="UniProtKB-KW"/>
</dbReference>
<evidence type="ECO:0000256" key="4">
    <source>
        <dbReference type="ARBA" id="ARBA00022927"/>
    </source>
</evidence>
<dbReference type="Ensembl" id="ENSCMIT00000033925.1">
    <property type="protein sequence ID" value="ENSCMIP00000033419.1"/>
    <property type="gene ID" value="ENSCMIG00000014259.1"/>
</dbReference>
<dbReference type="GeneID" id="103191237"/>
<dbReference type="STRING" id="7868.ENSCMIP00000033419"/>
<dbReference type="Proteomes" id="UP000314986">
    <property type="component" value="Unassembled WGS sequence"/>
</dbReference>
<keyword evidence="6" id="KW-0472">Membrane</keyword>
<keyword evidence="4" id="KW-0653">Protein transport</keyword>
<feature type="compositionally biased region" description="Acidic residues" evidence="7">
    <location>
        <begin position="28"/>
        <end position="37"/>
    </location>
</feature>
<accession>V9KYA7</accession>
<dbReference type="PROSITE" id="PS50195">
    <property type="entry name" value="PX"/>
    <property type="match status" value="1"/>
</dbReference>
<dbReference type="PANTHER" id="PTHR20939">
    <property type="entry name" value="SORTING NEXIN 20, 21"/>
    <property type="match status" value="1"/>
</dbReference>
<evidence type="ECO:0000256" key="1">
    <source>
        <dbReference type="ARBA" id="ARBA00004469"/>
    </source>
</evidence>